<evidence type="ECO:0000313" key="1">
    <source>
        <dbReference type="EMBL" id="QHD66818.1"/>
    </source>
</evidence>
<reference evidence="1 2" key="1">
    <citation type="submission" date="2019-12" db="EMBL/GenBank/DDBJ databases">
        <title>Functional and genomic insights into the Sphingobium yanoikuyae YC-JY1, a bacterium efficiently degrading bisphenol A.</title>
        <authorList>
            <person name="Jia Y."/>
            <person name="Li X."/>
            <person name="Wang J."/>
            <person name="Eltoukhy A."/>
            <person name="Lamraoui I."/>
            <person name="Yan Y."/>
        </authorList>
    </citation>
    <scope>NUCLEOTIDE SEQUENCE [LARGE SCALE GENOMIC DNA]</scope>
    <source>
        <strain evidence="1 2">YC-JY1</strain>
    </source>
</reference>
<dbReference type="RefSeq" id="WP_159366043.1">
    <property type="nucleotide sequence ID" value="NZ_CP047218.1"/>
</dbReference>
<proteinExistence type="predicted"/>
<gene>
    <name evidence="1" type="ORF">GS397_07005</name>
</gene>
<sequence>MNQYANPNLTQRQQVEASLEAIELRMAAVDEMMEDATVATDTALDYVTAQVIAQHVSILNGSKIQLEQERQRLANIIAVWDAA</sequence>
<dbReference type="EMBL" id="CP047218">
    <property type="protein sequence ID" value="QHD66818.1"/>
    <property type="molecule type" value="Genomic_DNA"/>
</dbReference>
<evidence type="ECO:0000313" key="2">
    <source>
        <dbReference type="Proteomes" id="UP000464086"/>
    </source>
</evidence>
<organism evidence="1 2">
    <name type="scientific">Sphingobium yanoikuyae</name>
    <name type="common">Sphingomonas yanoikuyae</name>
    <dbReference type="NCBI Taxonomy" id="13690"/>
    <lineage>
        <taxon>Bacteria</taxon>
        <taxon>Pseudomonadati</taxon>
        <taxon>Pseudomonadota</taxon>
        <taxon>Alphaproteobacteria</taxon>
        <taxon>Sphingomonadales</taxon>
        <taxon>Sphingomonadaceae</taxon>
        <taxon>Sphingobium</taxon>
    </lineage>
</organism>
<dbReference type="Proteomes" id="UP000464086">
    <property type="component" value="Chromosome"/>
</dbReference>
<accession>A0A6P1GEL0</accession>
<dbReference type="AlphaFoldDB" id="A0A6P1GEL0"/>
<name>A0A6P1GEL0_SPHYA</name>
<protein>
    <submittedName>
        <fullName evidence="1">Uncharacterized protein</fullName>
    </submittedName>
</protein>